<comment type="caution">
    <text evidence="2">The sequence shown here is derived from an EMBL/GenBank/DDBJ whole genome shotgun (WGS) entry which is preliminary data.</text>
</comment>
<evidence type="ECO:0000313" key="3">
    <source>
        <dbReference type="Proteomes" id="UP000499080"/>
    </source>
</evidence>
<reference evidence="2 3" key="1">
    <citation type="journal article" date="2019" name="Sci. Rep.">
        <title>Orb-weaving spider Araneus ventricosus genome elucidates the spidroin gene catalogue.</title>
        <authorList>
            <person name="Kono N."/>
            <person name="Nakamura H."/>
            <person name="Ohtoshi R."/>
            <person name="Moran D.A.P."/>
            <person name="Shinohara A."/>
            <person name="Yoshida Y."/>
            <person name="Fujiwara M."/>
            <person name="Mori M."/>
            <person name="Tomita M."/>
            <person name="Arakawa K."/>
        </authorList>
    </citation>
    <scope>NUCLEOTIDE SEQUENCE [LARGE SCALE GENOMIC DNA]</scope>
</reference>
<accession>A0A4Y2VCH4</accession>
<dbReference type="Proteomes" id="UP000499080">
    <property type="component" value="Unassembled WGS sequence"/>
</dbReference>
<feature type="region of interest" description="Disordered" evidence="1">
    <location>
        <begin position="1"/>
        <end position="21"/>
    </location>
</feature>
<evidence type="ECO:0000313" key="2">
    <source>
        <dbReference type="EMBL" id="GBO22248.1"/>
    </source>
</evidence>
<evidence type="ECO:0008006" key="4">
    <source>
        <dbReference type="Google" id="ProtNLM"/>
    </source>
</evidence>
<keyword evidence="3" id="KW-1185">Reference proteome</keyword>
<protein>
    <recommendedName>
        <fullName evidence="4">DUF4817 domain-containing protein</fullName>
    </recommendedName>
</protein>
<gene>
    <name evidence="2" type="ORF">AVEN_132030_1</name>
</gene>
<name>A0A4Y2VCH4_ARAVE</name>
<sequence length="103" mass="11468">MTAGIVRTPRKLASSPNTTGRATLTKKARAVGVKSISLNERGWKFQSGIRTAIVFCLKERMGRSRIERVNVGLRSSHWGLGKEFDSHAETTQKTFYGRSSISR</sequence>
<proteinExistence type="predicted"/>
<dbReference type="EMBL" id="BGPR01045351">
    <property type="protein sequence ID" value="GBO22248.1"/>
    <property type="molecule type" value="Genomic_DNA"/>
</dbReference>
<evidence type="ECO:0000256" key="1">
    <source>
        <dbReference type="SAM" id="MobiDB-lite"/>
    </source>
</evidence>
<dbReference type="AlphaFoldDB" id="A0A4Y2VCH4"/>
<organism evidence="2 3">
    <name type="scientific">Araneus ventricosus</name>
    <name type="common">Orbweaver spider</name>
    <name type="synonym">Epeira ventricosa</name>
    <dbReference type="NCBI Taxonomy" id="182803"/>
    <lineage>
        <taxon>Eukaryota</taxon>
        <taxon>Metazoa</taxon>
        <taxon>Ecdysozoa</taxon>
        <taxon>Arthropoda</taxon>
        <taxon>Chelicerata</taxon>
        <taxon>Arachnida</taxon>
        <taxon>Araneae</taxon>
        <taxon>Araneomorphae</taxon>
        <taxon>Entelegynae</taxon>
        <taxon>Araneoidea</taxon>
        <taxon>Araneidae</taxon>
        <taxon>Araneus</taxon>
    </lineage>
</organism>